<feature type="domain" description="Phosphatidic acid phosphatase type 2/haloperoxidase" evidence="7">
    <location>
        <begin position="728"/>
        <end position="880"/>
    </location>
</feature>
<dbReference type="EMBL" id="AMGW01000007">
    <property type="protein sequence ID" value="EXJ54610.1"/>
    <property type="molecule type" value="Genomic_DNA"/>
</dbReference>
<comment type="caution">
    <text evidence="8">The sequence shown here is derived from an EMBL/GenBank/DDBJ whole genome shotgun (WGS) entry which is preliminary data.</text>
</comment>
<evidence type="ECO:0000256" key="4">
    <source>
        <dbReference type="ARBA" id="ARBA00022989"/>
    </source>
</evidence>
<comment type="subcellular location">
    <subcellularLocation>
        <location evidence="1">Membrane</location>
        <topology evidence="1">Multi-pass membrane protein</topology>
    </subcellularLocation>
</comment>
<dbReference type="GO" id="GO:0008195">
    <property type="term" value="F:phosphatidate phosphatase activity"/>
    <property type="evidence" value="ECO:0007669"/>
    <property type="project" value="TreeGrafter"/>
</dbReference>
<dbReference type="InterPro" id="IPR046341">
    <property type="entry name" value="SET_dom_sf"/>
</dbReference>
<feature type="transmembrane region" description="Helical" evidence="6">
    <location>
        <begin position="691"/>
        <end position="711"/>
    </location>
</feature>
<dbReference type="HOGENOM" id="CLU_306287_0_0_1"/>
<evidence type="ECO:0000256" key="2">
    <source>
        <dbReference type="ARBA" id="ARBA00008816"/>
    </source>
</evidence>
<accession>W9VNM9</accession>
<dbReference type="SUPFAM" id="SSF82199">
    <property type="entry name" value="SET domain"/>
    <property type="match status" value="1"/>
</dbReference>
<feature type="transmembrane region" description="Helical" evidence="6">
    <location>
        <begin position="834"/>
        <end position="855"/>
    </location>
</feature>
<dbReference type="GO" id="GO:0006644">
    <property type="term" value="P:phospholipid metabolic process"/>
    <property type="evidence" value="ECO:0007669"/>
    <property type="project" value="InterPro"/>
</dbReference>
<dbReference type="Pfam" id="PF01569">
    <property type="entry name" value="PAP2"/>
    <property type="match status" value="1"/>
</dbReference>
<feature type="transmembrane region" description="Helical" evidence="6">
    <location>
        <begin position="646"/>
        <end position="663"/>
    </location>
</feature>
<dbReference type="Gene3D" id="6.10.140.2220">
    <property type="match status" value="1"/>
</dbReference>
<dbReference type="Proteomes" id="UP000019473">
    <property type="component" value="Unassembled WGS sequence"/>
</dbReference>
<name>W9VNM9_9EURO</name>
<dbReference type="OrthoDB" id="438641at2759"/>
<dbReference type="PANTHER" id="PTHR10165:SF84">
    <property type="entry name" value="PHOSPHATIDIC ACID PHOSPHATASE BETA"/>
    <property type="match status" value="1"/>
</dbReference>
<dbReference type="InterPro" id="IPR043216">
    <property type="entry name" value="PAP-like"/>
</dbReference>
<dbReference type="VEuPathDB" id="FungiDB:A1O7_09951"/>
<keyword evidence="3 6" id="KW-0812">Transmembrane</keyword>
<sequence>MAGQAQEGCSALPDYLQTILDQLPDDHSVALSYPNGPSVADIKKITDRRRRFAYLLLARHRLTERSANCPGPCPETILKRAEVYEALGYSELALADAYVSYTLCLVALDGPDISDLVPVDSDGEPWPTNGPEQDEHESTAVALRHKYWSLVFMCRSAIILGVQIQAKLWIDEILAVKRAIRGLEGDETTNKAKDIDEVTGDFCKYSTVYEDESKFKKCVGILRQEDHKPTVFGWCQRQVYPWNEHEPERMSKEALKDINDKLHEAAPDLEVEISTLPTLTPSLELGVQRLSIGEKEPSVSTHANCSSQLGLFAKKQLASGATILKERSVLTGIRPHGEALCDACAADLEGIDQADRRHCTGCHIPFCSEHCQSAATQRYHHPNVDDYETDEGYPPAEAPFCAGTSGNDDIHNLGRAESSTTPEWDLYFLLLSRTMQMSETQKLHPLDLFEIKYLWGDFSPTPSVNDLPIKSGPKTLPYSVRHHVELPLQWFEILMHSRDRCTPYSATWLKKYDWWIIQTLFAKFRGVADAQQSTWTGKPEVAAVHPLWCLANHSCNPNVTWKPSGVRNLTVVKERVWERPDKSSILPWEGIRAGEEIWNHYTGVQEKDHRERQGRLQAVLGGDCRTTFRRLGGYSRAFFLDHWPDLLLVLLITAIAGAVFLIPSRPPLLFPLLDPTGAVYNPSLAYPYRPAILNSLTAGLLGSLIPLGAILLSQLIIRSFADFSAATLGLSYALATGTCAQMILKKTIGGLRPHFLAVCKPRPVPLGSGVGFNGIMYRPQDVCTGNLSEIEWGIQSFPSGHSEIAFAGFGYLAIYFFTHLHCGSHDWRAGKLGFWRMLLVLMPLLFAAWISSTLWLSYHHHASDCLAGAAIGTLTALFGYRTTYRTLTGGTTNWKPRVGRRLKRALEEKREDQTMAGQDEIELDQRHGIDGADETLDLERAWRRSGWSPPPPSLNWRDSECIQNCEQ</sequence>
<organism evidence="8 9">
    <name type="scientific">Cladophialophora yegresii CBS 114405</name>
    <dbReference type="NCBI Taxonomy" id="1182544"/>
    <lineage>
        <taxon>Eukaryota</taxon>
        <taxon>Fungi</taxon>
        <taxon>Dikarya</taxon>
        <taxon>Ascomycota</taxon>
        <taxon>Pezizomycotina</taxon>
        <taxon>Eurotiomycetes</taxon>
        <taxon>Chaetothyriomycetidae</taxon>
        <taxon>Chaetothyriales</taxon>
        <taxon>Herpotrichiellaceae</taxon>
        <taxon>Cladophialophora</taxon>
    </lineage>
</organism>
<dbReference type="PANTHER" id="PTHR10165">
    <property type="entry name" value="LIPID PHOSPHATE PHOSPHATASE"/>
    <property type="match status" value="1"/>
</dbReference>
<evidence type="ECO:0000256" key="5">
    <source>
        <dbReference type="ARBA" id="ARBA00023136"/>
    </source>
</evidence>
<keyword evidence="5 6" id="KW-0472">Membrane</keyword>
<dbReference type="Gene3D" id="2.170.270.10">
    <property type="entry name" value="SET domain"/>
    <property type="match status" value="2"/>
</dbReference>
<dbReference type="InterPro" id="IPR036938">
    <property type="entry name" value="PAP2/HPO_sf"/>
</dbReference>
<dbReference type="STRING" id="1182544.W9VNM9"/>
<protein>
    <recommendedName>
        <fullName evidence="7">Phosphatidic acid phosphatase type 2/haloperoxidase domain-containing protein</fullName>
    </recommendedName>
</protein>
<dbReference type="GO" id="GO:0046839">
    <property type="term" value="P:phospholipid dephosphorylation"/>
    <property type="evidence" value="ECO:0007669"/>
    <property type="project" value="TreeGrafter"/>
</dbReference>
<dbReference type="AlphaFoldDB" id="W9VNM9"/>
<proteinExistence type="inferred from homology"/>
<evidence type="ECO:0000313" key="9">
    <source>
        <dbReference type="Proteomes" id="UP000019473"/>
    </source>
</evidence>
<evidence type="ECO:0000256" key="6">
    <source>
        <dbReference type="SAM" id="Phobius"/>
    </source>
</evidence>
<dbReference type="CDD" id="cd03390">
    <property type="entry name" value="PAP2_containing_1_like"/>
    <property type="match status" value="1"/>
</dbReference>
<gene>
    <name evidence="8" type="ORF">A1O7_09951</name>
</gene>
<comment type="similarity">
    <text evidence="2">Belongs to the PA-phosphatase related phosphoesterase family.</text>
</comment>
<dbReference type="GO" id="GO:0016020">
    <property type="term" value="C:membrane"/>
    <property type="evidence" value="ECO:0007669"/>
    <property type="project" value="UniProtKB-SubCell"/>
</dbReference>
<keyword evidence="4 6" id="KW-1133">Transmembrane helix</keyword>
<dbReference type="InterPro" id="IPR000326">
    <property type="entry name" value="PAP2/HPO"/>
</dbReference>
<evidence type="ECO:0000259" key="7">
    <source>
        <dbReference type="SMART" id="SM00014"/>
    </source>
</evidence>
<dbReference type="SMART" id="SM00014">
    <property type="entry name" value="acidPPc"/>
    <property type="match status" value="1"/>
</dbReference>
<dbReference type="SUPFAM" id="SSF48317">
    <property type="entry name" value="Acid phosphatase/Vanadium-dependent haloperoxidase"/>
    <property type="match status" value="1"/>
</dbReference>
<evidence type="ECO:0000256" key="1">
    <source>
        <dbReference type="ARBA" id="ARBA00004141"/>
    </source>
</evidence>
<dbReference type="GeneID" id="19184510"/>
<feature type="transmembrane region" description="Helical" evidence="6">
    <location>
        <begin position="804"/>
        <end position="822"/>
    </location>
</feature>
<evidence type="ECO:0000313" key="8">
    <source>
        <dbReference type="EMBL" id="EXJ54610.1"/>
    </source>
</evidence>
<evidence type="ECO:0000256" key="3">
    <source>
        <dbReference type="ARBA" id="ARBA00022692"/>
    </source>
</evidence>
<feature type="transmembrane region" description="Helical" evidence="6">
    <location>
        <begin position="861"/>
        <end position="880"/>
    </location>
</feature>
<keyword evidence="9" id="KW-1185">Reference proteome</keyword>
<dbReference type="RefSeq" id="XP_007762125.1">
    <property type="nucleotide sequence ID" value="XM_007763935.1"/>
</dbReference>
<dbReference type="eggNOG" id="KOG3030">
    <property type="taxonomic scope" value="Eukaryota"/>
</dbReference>
<dbReference type="Gene3D" id="1.20.144.10">
    <property type="entry name" value="Phosphatidic acid phosphatase type 2/haloperoxidase"/>
    <property type="match status" value="1"/>
</dbReference>
<reference evidence="8 9" key="1">
    <citation type="submission" date="2013-03" db="EMBL/GenBank/DDBJ databases">
        <title>The Genome Sequence of Cladophialophora yegresii CBS 114405.</title>
        <authorList>
            <consortium name="The Broad Institute Genomics Platform"/>
            <person name="Cuomo C."/>
            <person name="de Hoog S."/>
            <person name="Gorbushina A."/>
            <person name="Walker B."/>
            <person name="Young S.K."/>
            <person name="Zeng Q."/>
            <person name="Gargeya S."/>
            <person name="Fitzgerald M."/>
            <person name="Haas B."/>
            <person name="Abouelleil A."/>
            <person name="Allen A.W."/>
            <person name="Alvarado L."/>
            <person name="Arachchi H.M."/>
            <person name="Berlin A.M."/>
            <person name="Chapman S.B."/>
            <person name="Gainer-Dewar J."/>
            <person name="Goldberg J."/>
            <person name="Griggs A."/>
            <person name="Gujja S."/>
            <person name="Hansen M."/>
            <person name="Howarth C."/>
            <person name="Imamovic A."/>
            <person name="Ireland A."/>
            <person name="Larimer J."/>
            <person name="McCowan C."/>
            <person name="Murphy C."/>
            <person name="Pearson M."/>
            <person name="Poon T.W."/>
            <person name="Priest M."/>
            <person name="Roberts A."/>
            <person name="Saif S."/>
            <person name="Shea T."/>
            <person name="Sisk P."/>
            <person name="Sykes S."/>
            <person name="Wortman J."/>
            <person name="Nusbaum C."/>
            <person name="Birren B."/>
        </authorList>
    </citation>
    <scope>NUCLEOTIDE SEQUENCE [LARGE SCALE GENOMIC DNA]</scope>
    <source>
        <strain evidence="8 9">CBS 114405</strain>
    </source>
</reference>